<dbReference type="Gene3D" id="3.10.180.10">
    <property type="entry name" value="2,3-Dihydroxybiphenyl 1,2-Dioxygenase, domain 1"/>
    <property type="match status" value="1"/>
</dbReference>
<name>A0A0H3NQ67_YERE1</name>
<dbReference type="AlphaFoldDB" id="A0A0H3NQ67"/>
<dbReference type="InterPro" id="IPR004360">
    <property type="entry name" value="Glyas_Fos-R_dOase_dom"/>
</dbReference>
<proteinExistence type="predicted"/>
<dbReference type="Pfam" id="PF00903">
    <property type="entry name" value="Glyoxalase"/>
    <property type="match status" value="1"/>
</dbReference>
<dbReference type="Proteomes" id="UP000008084">
    <property type="component" value="Chromosome"/>
</dbReference>
<dbReference type="SUPFAM" id="SSF54593">
    <property type="entry name" value="Glyoxalase/Bleomycin resistance protein/Dihydroxybiphenyl dioxygenase"/>
    <property type="match status" value="1"/>
</dbReference>
<accession>A0A0H3NQ67</accession>
<dbReference type="CDD" id="cd07247">
    <property type="entry name" value="SgaA_N_like"/>
    <property type="match status" value="1"/>
</dbReference>
<dbReference type="PANTHER" id="PTHR33993:SF1">
    <property type="entry name" value="GLYOXALASE FAMILY PROTEIN"/>
    <property type="match status" value="1"/>
</dbReference>
<evidence type="ECO:0000313" key="2">
    <source>
        <dbReference type="EMBL" id="CBY27325.1"/>
    </source>
</evidence>
<protein>
    <submittedName>
        <fullName evidence="2">Glyoxalase family protein</fullName>
    </submittedName>
</protein>
<dbReference type="PROSITE" id="PS51819">
    <property type="entry name" value="VOC"/>
    <property type="match status" value="1"/>
</dbReference>
<feature type="domain" description="VOC" evidence="1">
    <location>
        <begin position="9"/>
        <end position="116"/>
    </location>
</feature>
<gene>
    <name evidence="2" type="ordered locus">Y11_08561</name>
</gene>
<dbReference type="GeneID" id="31408971"/>
<dbReference type="RefSeq" id="WP_005165903.1">
    <property type="nucleotide sequence ID" value="NC_017564.1"/>
</dbReference>
<dbReference type="KEGG" id="yey:Y11_08561"/>
<dbReference type="PATRIC" id="fig|930944.6.peg.845"/>
<dbReference type="InterPro" id="IPR037523">
    <property type="entry name" value="VOC_core"/>
</dbReference>
<evidence type="ECO:0000313" key="3">
    <source>
        <dbReference type="Proteomes" id="UP000008084"/>
    </source>
</evidence>
<dbReference type="HOGENOM" id="CLU_127592_1_0_6"/>
<organism evidence="2 3">
    <name type="scientific">Yersinia enterocolitica subsp. palearctica serotype O:3 (strain DSM 13030 / CIP 106945 / Y11)</name>
    <dbReference type="NCBI Taxonomy" id="930944"/>
    <lineage>
        <taxon>Bacteria</taxon>
        <taxon>Pseudomonadati</taxon>
        <taxon>Pseudomonadota</taxon>
        <taxon>Gammaproteobacteria</taxon>
        <taxon>Enterobacterales</taxon>
        <taxon>Yersiniaceae</taxon>
        <taxon>Yersinia</taxon>
    </lineage>
</organism>
<dbReference type="EMBL" id="FR729477">
    <property type="protein sequence ID" value="CBY27325.1"/>
    <property type="molecule type" value="Genomic_DNA"/>
</dbReference>
<reference evidence="2 3" key="1">
    <citation type="journal article" date="2011" name="J. Bacteriol.">
        <title>Complete genome sequence of Yersinia enterocolitica subsp. palearctica serogroup O:3.</title>
        <authorList>
            <person name="Batzilla J."/>
            <person name="Hoper D."/>
            <person name="Antonenka U."/>
            <person name="Heesemann J."/>
            <person name="Rakin A."/>
        </authorList>
    </citation>
    <scope>NUCLEOTIDE SEQUENCE [LARGE SCALE GENOMIC DNA]</scope>
    <source>
        <strain evidence="3">DSM 13030 / CIP 106945 / Y11</strain>
    </source>
</reference>
<evidence type="ECO:0000259" key="1">
    <source>
        <dbReference type="PROSITE" id="PS51819"/>
    </source>
</evidence>
<dbReference type="InterPro" id="IPR052164">
    <property type="entry name" value="Anthracycline_SecMetBiosynth"/>
</dbReference>
<sequence>MGIQGNDSRIDNIEFAVSDIARSKDFYGTVFDWRFTDYGPSYCEFTDGRLTGGFTLGEVKPNGGPLVILYADNLEQMQKRLEQAGAKIVIPIFAFPGGRRFHFTDTDGYQLAVWSNN</sequence>
<dbReference type="InterPro" id="IPR029068">
    <property type="entry name" value="Glyas_Bleomycin-R_OHBP_Dase"/>
</dbReference>
<dbReference type="PANTHER" id="PTHR33993">
    <property type="entry name" value="GLYOXALASE-RELATED"/>
    <property type="match status" value="1"/>
</dbReference>